<evidence type="ECO:0000256" key="2">
    <source>
        <dbReference type="ARBA" id="ARBA00004370"/>
    </source>
</evidence>
<evidence type="ECO:0000259" key="13">
    <source>
        <dbReference type="PROSITE" id="PS50887"/>
    </source>
</evidence>
<dbReference type="PROSITE" id="PS50113">
    <property type="entry name" value="PAC"/>
    <property type="match status" value="2"/>
</dbReference>
<keyword evidence="8" id="KW-0067">ATP-binding</keyword>
<keyword evidence="7" id="KW-0418">Kinase</keyword>
<dbReference type="EC" id="2.7.7.65" evidence="3"/>
<comment type="catalytic activity">
    <reaction evidence="10">
        <text>2 GTP = 3',3'-c-di-GMP + 2 diphosphate</text>
        <dbReference type="Rhea" id="RHEA:24898"/>
        <dbReference type="ChEBI" id="CHEBI:33019"/>
        <dbReference type="ChEBI" id="CHEBI:37565"/>
        <dbReference type="ChEBI" id="CHEBI:58805"/>
        <dbReference type="EC" id="2.7.7.65"/>
    </reaction>
</comment>
<dbReference type="Pfam" id="PF00990">
    <property type="entry name" value="GGDEF"/>
    <property type="match status" value="1"/>
</dbReference>
<dbReference type="SMART" id="SM00267">
    <property type="entry name" value="GGDEF"/>
    <property type="match status" value="1"/>
</dbReference>
<dbReference type="NCBIfam" id="TIGR00229">
    <property type="entry name" value="sensory_box"/>
    <property type="match status" value="1"/>
</dbReference>
<evidence type="ECO:0000256" key="1">
    <source>
        <dbReference type="ARBA" id="ARBA00001946"/>
    </source>
</evidence>
<evidence type="ECO:0000256" key="3">
    <source>
        <dbReference type="ARBA" id="ARBA00012528"/>
    </source>
</evidence>
<dbReference type="NCBIfam" id="TIGR00254">
    <property type="entry name" value="GGDEF"/>
    <property type="match status" value="1"/>
</dbReference>
<dbReference type="Gene3D" id="3.30.450.20">
    <property type="entry name" value="PAS domain"/>
    <property type="match status" value="4"/>
</dbReference>
<dbReference type="SUPFAM" id="SSF55785">
    <property type="entry name" value="PYP-like sensor domain (PAS domain)"/>
    <property type="match status" value="2"/>
</dbReference>
<keyword evidence="11" id="KW-1133">Transmembrane helix</keyword>
<feature type="domain" description="GGDEF" evidence="13">
    <location>
        <begin position="651"/>
        <end position="778"/>
    </location>
</feature>
<comment type="caution">
    <text evidence="14">The sequence shown here is derived from an EMBL/GenBank/DDBJ whole genome shotgun (WGS) entry which is preliminary data.</text>
</comment>
<dbReference type="InterPro" id="IPR000160">
    <property type="entry name" value="GGDEF_dom"/>
</dbReference>
<dbReference type="GO" id="GO:0005886">
    <property type="term" value="C:plasma membrane"/>
    <property type="evidence" value="ECO:0007669"/>
    <property type="project" value="TreeGrafter"/>
</dbReference>
<dbReference type="InterPro" id="IPR035965">
    <property type="entry name" value="PAS-like_dom_sf"/>
</dbReference>
<protein>
    <recommendedName>
        <fullName evidence="3">diguanylate cyclase</fullName>
        <ecNumber evidence="3">2.7.7.65</ecNumber>
    </recommendedName>
</protein>
<proteinExistence type="predicted"/>
<evidence type="ECO:0000259" key="12">
    <source>
        <dbReference type="PROSITE" id="PS50113"/>
    </source>
</evidence>
<feature type="transmembrane region" description="Helical" evidence="11">
    <location>
        <begin position="7"/>
        <end position="29"/>
    </location>
</feature>
<keyword evidence="11" id="KW-0812">Transmembrane</keyword>
<keyword evidence="14" id="KW-0548">Nucleotidyltransferase</keyword>
<keyword evidence="4" id="KW-0597">Phosphoprotein</keyword>
<dbReference type="InterPro" id="IPR000014">
    <property type="entry name" value="PAS"/>
</dbReference>
<keyword evidence="15" id="KW-1185">Reference proteome</keyword>
<accession>A0A7Z0VNP0</accession>
<dbReference type="GO" id="GO:0016301">
    <property type="term" value="F:kinase activity"/>
    <property type="evidence" value="ECO:0007669"/>
    <property type="project" value="UniProtKB-KW"/>
</dbReference>
<feature type="domain" description="PAC" evidence="12">
    <location>
        <begin position="435"/>
        <end position="487"/>
    </location>
</feature>
<dbReference type="SUPFAM" id="SSF103190">
    <property type="entry name" value="Sensory domain-like"/>
    <property type="match status" value="2"/>
</dbReference>
<keyword evidence="5 14" id="KW-0808">Transferase</keyword>
<dbReference type="InterPro" id="IPR050469">
    <property type="entry name" value="Diguanylate_Cyclase"/>
</dbReference>
<dbReference type="AlphaFoldDB" id="A0A7Z0VNP0"/>
<name>A0A7Z0VNP0_9GAMM</name>
<dbReference type="FunFam" id="3.30.70.270:FF:000001">
    <property type="entry name" value="Diguanylate cyclase domain protein"/>
    <property type="match status" value="1"/>
</dbReference>
<dbReference type="OrthoDB" id="92309at2"/>
<dbReference type="EMBL" id="MARB01000003">
    <property type="protein sequence ID" value="ODJ89058.1"/>
    <property type="molecule type" value="Genomic_DNA"/>
</dbReference>
<dbReference type="GO" id="GO:0005524">
    <property type="term" value="F:ATP binding"/>
    <property type="evidence" value="ECO:0007669"/>
    <property type="project" value="UniProtKB-KW"/>
</dbReference>
<evidence type="ECO:0000256" key="5">
    <source>
        <dbReference type="ARBA" id="ARBA00022679"/>
    </source>
</evidence>
<dbReference type="SUPFAM" id="SSF55073">
    <property type="entry name" value="Nucleotide cyclase"/>
    <property type="match status" value="1"/>
</dbReference>
<evidence type="ECO:0000256" key="7">
    <source>
        <dbReference type="ARBA" id="ARBA00022777"/>
    </source>
</evidence>
<evidence type="ECO:0000256" key="6">
    <source>
        <dbReference type="ARBA" id="ARBA00022741"/>
    </source>
</evidence>
<evidence type="ECO:0000256" key="4">
    <source>
        <dbReference type="ARBA" id="ARBA00022553"/>
    </source>
</evidence>
<dbReference type="InterPro" id="IPR043128">
    <property type="entry name" value="Rev_trsase/Diguanyl_cyclase"/>
</dbReference>
<evidence type="ECO:0000256" key="11">
    <source>
        <dbReference type="SAM" id="Phobius"/>
    </source>
</evidence>
<keyword evidence="6" id="KW-0547">Nucleotide-binding</keyword>
<organism evidence="14 15">
    <name type="scientific">Candidatus Thiodiazotropha endolucinida</name>
    <dbReference type="NCBI Taxonomy" id="1655433"/>
    <lineage>
        <taxon>Bacteria</taxon>
        <taxon>Pseudomonadati</taxon>
        <taxon>Pseudomonadota</taxon>
        <taxon>Gammaproteobacteria</taxon>
        <taxon>Chromatiales</taxon>
        <taxon>Sedimenticolaceae</taxon>
        <taxon>Candidatus Thiodiazotropha</taxon>
    </lineage>
</organism>
<evidence type="ECO:0000313" key="14">
    <source>
        <dbReference type="EMBL" id="ODJ89058.1"/>
    </source>
</evidence>
<comment type="subcellular location">
    <subcellularLocation>
        <location evidence="2">Membrane</location>
    </subcellularLocation>
</comment>
<dbReference type="InterPro" id="IPR000700">
    <property type="entry name" value="PAS-assoc_C"/>
</dbReference>
<dbReference type="InterPro" id="IPR029787">
    <property type="entry name" value="Nucleotide_cyclase"/>
</dbReference>
<gene>
    <name evidence="14" type="primary">ydaM_1</name>
    <name evidence="14" type="ORF">CODIS_06700</name>
</gene>
<dbReference type="Proteomes" id="UP000094769">
    <property type="component" value="Unassembled WGS sequence"/>
</dbReference>
<feature type="domain" description="PAC" evidence="12">
    <location>
        <begin position="564"/>
        <end position="619"/>
    </location>
</feature>
<evidence type="ECO:0000256" key="8">
    <source>
        <dbReference type="ARBA" id="ARBA00022840"/>
    </source>
</evidence>
<dbReference type="GO" id="GO:0043709">
    <property type="term" value="P:cell adhesion involved in single-species biofilm formation"/>
    <property type="evidence" value="ECO:0007669"/>
    <property type="project" value="TreeGrafter"/>
</dbReference>
<reference evidence="14 15" key="1">
    <citation type="submission" date="2016-06" db="EMBL/GenBank/DDBJ databases">
        <title>Genome sequence of endosymbiont of Candidatus Endolucinida thiodiazotropha.</title>
        <authorList>
            <person name="Poehlein A."/>
            <person name="Koenig S."/>
            <person name="Heiden S.E."/>
            <person name="Thuermer A."/>
            <person name="Voget S."/>
            <person name="Daniel R."/>
            <person name="Markert S."/>
            <person name="Gros O."/>
            <person name="Schweder T."/>
        </authorList>
    </citation>
    <scope>NUCLEOTIDE SEQUENCE [LARGE SCALE GENOMIC DNA]</scope>
    <source>
        <strain evidence="14 15">COS</strain>
    </source>
</reference>
<keyword evidence="9" id="KW-0902">Two-component regulatory system</keyword>
<evidence type="ECO:0000313" key="15">
    <source>
        <dbReference type="Proteomes" id="UP000094769"/>
    </source>
</evidence>
<dbReference type="SMART" id="SM00086">
    <property type="entry name" value="PAC"/>
    <property type="match status" value="2"/>
</dbReference>
<dbReference type="Pfam" id="PF21623">
    <property type="entry name" value="HK_sensor_dom_bact"/>
    <property type="match status" value="1"/>
</dbReference>
<dbReference type="InterPro" id="IPR048760">
    <property type="entry name" value="VP0354-like_sensor_dom"/>
</dbReference>
<dbReference type="PANTHER" id="PTHR45138:SF9">
    <property type="entry name" value="DIGUANYLATE CYCLASE DGCM-RELATED"/>
    <property type="match status" value="1"/>
</dbReference>
<evidence type="ECO:0000256" key="9">
    <source>
        <dbReference type="ARBA" id="ARBA00023012"/>
    </source>
</evidence>
<dbReference type="CDD" id="cd00130">
    <property type="entry name" value="PAS"/>
    <property type="match status" value="1"/>
</dbReference>
<dbReference type="InterPro" id="IPR029151">
    <property type="entry name" value="Sensor-like_sf"/>
</dbReference>
<sequence>MNSGRLVRIYLLLLVFITTLGGLLFWGIYHQTLNTIVSELKLESNILINQLSKQISLAFIEIHSDLLYIIEQQELRDLNPENTTPIKLDHIQESWKSLVLQRKRYDQIRFLDHTGQERIRVNYNNENPIVIEDEHLQSKKHRYYFTESINTPPGTIYSTQLDLNIENQQIELPLKPTIRFASPVYDNNSETIGVVILNYLADNILNEFRRISAGFAGNAILLNWQGYTLLSPESAQDWGFMFPDSPQTGINVQHATAWRTIQQLNRGQEINQQGLYTFDAINPSGNKLDSYCASCLRVLLQIPKELIDARLWRQLTSSVHLLGTTLIILFVVLAIAIWNREKRNLNERQLQNLNKRISHEHDLFLSGPSIIAKLRNELGWPVEFISSNITDFLGYEPDKFTAGELTFSNLIDPDYLQQYSQENIQADRDRATDFKRSPYKIIDHANKRKWVQDTTHLIRDEFGKLTHYFIHISDITHLKQVEEQLTESHNYIQRVIDAIADPTLVIDINTHQLKLANQSAINLYTNDKQLKEGVTCYRLTHKRNTPCSGKHDPCPITEILKTKHTVSAVHKHYDSEGRVMHVDVRATPIFDESGENLVQIIESHRDITDTVKMEKQLQYIAETDRLTQIYNRTKFDEELKNQIAWASLANQNFGLIMLDLDHFKDVNDNHGHDTGDKVLKRTVELLHNRIRKSDILARWGGEEFMIIAPQIQQDDMFAMIESLREAIAGIDHEHVGTVTASFGATILTPNDNIQSLLKRVDMALYRSKNSGRNRCTIL</sequence>
<dbReference type="InterPro" id="IPR001610">
    <property type="entry name" value="PAC"/>
</dbReference>
<dbReference type="GO" id="GO:1902201">
    <property type="term" value="P:negative regulation of bacterial-type flagellum-dependent cell motility"/>
    <property type="evidence" value="ECO:0007669"/>
    <property type="project" value="TreeGrafter"/>
</dbReference>
<dbReference type="PANTHER" id="PTHR45138">
    <property type="entry name" value="REGULATORY COMPONENTS OF SENSORY TRANSDUCTION SYSTEM"/>
    <property type="match status" value="1"/>
</dbReference>
<dbReference type="RefSeq" id="WP_069121293.1">
    <property type="nucleotide sequence ID" value="NZ_MARB01000003.1"/>
</dbReference>
<dbReference type="GO" id="GO:0000160">
    <property type="term" value="P:phosphorelay signal transduction system"/>
    <property type="evidence" value="ECO:0007669"/>
    <property type="project" value="UniProtKB-KW"/>
</dbReference>
<dbReference type="GO" id="GO:0052621">
    <property type="term" value="F:diguanylate cyclase activity"/>
    <property type="evidence" value="ECO:0007669"/>
    <property type="project" value="UniProtKB-EC"/>
</dbReference>
<dbReference type="CDD" id="cd01949">
    <property type="entry name" value="GGDEF"/>
    <property type="match status" value="1"/>
</dbReference>
<keyword evidence="11" id="KW-0472">Membrane</keyword>
<dbReference type="Pfam" id="PF13426">
    <property type="entry name" value="PAS_9"/>
    <property type="match status" value="1"/>
</dbReference>
<dbReference type="Gene3D" id="3.30.70.270">
    <property type="match status" value="1"/>
</dbReference>
<feature type="transmembrane region" description="Helical" evidence="11">
    <location>
        <begin position="319"/>
        <end position="338"/>
    </location>
</feature>
<comment type="cofactor">
    <cofactor evidence="1">
        <name>Mg(2+)</name>
        <dbReference type="ChEBI" id="CHEBI:18420"/>
    </cofactor>
</comment>
<dbReference type="PROSITE" id="PS50887">
    <property type="entry name" value="GGDEF"/>
    <property type="match status" value="1"/>
</dbReference>
<evidence type="ECO:0000256" key="10">
    <source>
        <dbReference type="ARBA" id="ARBA00034247"/>
    </source>
</evidence>